<feature type="transmembrane region" description="Helical" evidence="1">
    <location>
        <begin position="403"/>
        <end position="423"/>
    </location>
</feature>
<keyword evidence="1" id="KW-0812">Transmembrane</keyword>
<gene>
    <name evidence="2" type="ORF">BEH84_06223</name>
</gene>
<feature type="transmembrane region" description="Helical" evidence="1">
    <location>
        <begin position="7"/>
        <end position="26"/>
    </location>
</feature>
<evidence type="ECO:0000313" key="3">
    <source>
        <dbReference type="Proteomes" id="UP000095003"/>
    </source>
</evidence>
<name>A0A1E3A1P8_9FIRM</name>
<evidence type="ECO:0008006" key="4">
    <source>
        <dbReference type="Google" id="ProtNLM"/>
    </source>
</evidence>
<feature type="transmembrane region" description="Helical" evidence="1">
    <location>
        <begin position="247"/>
        <end position="264"/>
    </location>
</feature>
<keyword evidence="1" id="KW-0472">Membrane</keyword>
<comment type="caution">
    <text evidence="2">The sequence shown here is derived from an EMBL/GenBank/DDBJ whole genome shotgun (WGS) entry which is preliminary data.</text>
</comment>
<keyword evidence="1" id="KW-1133">Transmembrane helix</keyword>
<protein>
    <recommendedName>
        <fullName evidence="4">Glycosyltransferase RgtA/B/C/D-like domain-containing protein</fullName>
    </recommendedName>
</protein>
<dbReference type="AlphaFoldDB" id="A0A1E3A1P8"/>
<feature type="transmembrane region" description="Helical" evidence="1">
    <location>
        <begin position="270"/>
        <end position="287"/>
    </location>
</feature>
<evidence type="ECO:0000313" key="2">
    <source>
        <dbReference type="EMBL" id="ODM02668.1"/>
    </source>
</evidence>
<dbReference type="EMBL" id="MCGI01000009">
    <property type="protein sequence ID" value="ODM02668.1"/>
    <property type="molecule type" value="Genomic_DNA"/>
</dbReference>
<dbReference type="Proteomes" id="UP000095003">
    <property type="component" value="Unassembled WGS sequence"/>
</dbReference>
<feature type="transmembrane region" description="Helical" evidence="1">
    <location>
        <begin position="194"/>
        <end position="217"/>
    </location>
</feature>
<feature type="transmembrane region" description="Helical" evidence="1">
    <location>
        <begin position="38"/>
        <end position="61"/>
    </location>
</feature>
<feature type="transmembrane region" description="Helical" evidence="1">
    <location>
        <begin position="93"/>
        <end position="113"/>
    </location>
</feature>
<proteinExistence type="predicted"/>
<reference evidence="2 3" key="1">
    <citation type="submission" date="2016-07" db="EMBL/GenBank/DDBJ databases">
        <title>Characterization of isolates of Eisenbergiella tayi derived from blood cultures, using whole genome sequencing.</title>
        <authorList>
            <person name="Burdz T."/>
            <person name="Wiebe D."/>
            <person name="Huynh C."/>
            <person name="Bernard K."/>
        </authorList>
    </citation>
    <scope>NUCLEOTIDE SEQUENCE [LARGE SCALE GENOMIC DNA]</scope>
    <source>
        <strain evidence="2 3">NML 120489</strain>
    </source>
</reference>
<feature type="transmembrane region" description="Helical" evidence="1">
    <location>
        <begin position="378"/>
        <end position="397"/>
    </location>
</feature>
<sequence length="506" mass="56571">MRYSRYRVNYILWAVYGLVICIYFTVQTSLVCSMLGLGWMFYFLGTAGCAFLLILLVYLPIRTLAGMKNREKQCMPRSPRRSYVQEGARHAQLWECLFLIFAIAAALALRLWMASAGGAELFGDKSLYEIAATAAGGHNGLEGINFRAVFLYLLTGLFSRLGVWENTCILLQIGLQIAAIAVLYPAIRMIAGRIVAVAAVTAAALLPVYVEYCLAATPESLRMLFFALALLLIGLLLRKLRKSGKKSASSGLFVFLTGIAAGFLSFMDYFFLSLFFLGFLGILYLERRSSRRGTAVREAAVFLAAGACGFGAAMGLQLFLFGGEAGTLLQDWFSRNMVSQYIGWGSFANQEELFYFLPLLFFAFFYVFGFFEQKGNLGIIWIIPFVFLLVSDLLFGTSMEKQTITLLFWGVFAGMGVHSMCCFNEEKKKKQKVNAADMIPQEHVRQEEAAETVPMPVPQPGEPIPNPLPGPKKHVPREMDYAFEPDEQEMCFDIENLDEKDDFDLL</sequence>
<organism evidence="2 3">
    <name type="scientific">Eisenbergiella tayi</name>
    <dbReference type="NCBI Taxonomy" id="1432052"/>
    <lineage>
        <taxon>Bacteria</taxon>
        <taxon>Bacillati</taxon>
        <taxon>Bacillota</taxon>
        <taxon>Clostridia</taxon>
        <taxon>Lachnospirales</taxon>
        <taxon>Lachnospiraceae</taxon>
        <taxon>Eisenbergiella</taxon>
    </lineage>
</organism>
<feature type="transmembrane region" description="Helical" evidence="1">
    <location>
        <begin position="299"/>
        <end position="321"/>
    </location>
</feature>
<accession>A0A1E3A1P8</accession>
<feature type="transmembrane region" description="Helical" evidence="1">
    <location>
        <begin position="353"/>
        <end position="371"/>
    </location>
</feature>
<dbReference type="RefSeq" id="WP_419028922.1">
    <property type="nucleotide sequence ID" value="NZ_DBFYTC010000066.1"/>
</dbReference>
<evidence type="ECO:0000256" key="1">
    <source>
        <dbReference type="SAM" id="Phobius"/>
    </source>
</evidence>
<feature type="transmembrane region" description="Helical" evidence="1">
    <location>
        <begin position="169"/>
        <end position="187"/>
    </location>
</feature>
<feature type="transmembrane region" description="Helical" evidence="1">
    <location>
        <begin position="223"/>
        <end position="240"/>
    </location>
</feature>